<dbReference type="EMBL" id="JBHSGN010000100">
    <property type="protein sequence ID" value="MFC4675402.1"/>
    <property type="molecule type" value="Genomic_DNA"/>
</dbReference>
<dbReference type="CDD" id="cd04647">
    <property type="entry name" value="LbH_MAT_like"/>
    <property type="match status" value="1"/>
</dbReference>
<dbReference type="Proteomes" id="UP001596023">
    <property type="component" value="Unassembled WGS sequence"/>
</dbReference>
<gene>
    <name evidence="4" type="ORF">ACFO6W_17050</name>
</gene>
<accession>A0ABV9KYS0</accession>
<keyword evidence="3 4" id="KW-0012">Acyltransferase</keyword>
<protein>
    <submittedName>
        <fullName evidence="4">Acyltransferase</fullName>
    </submittedName>
</protein>
<evidence type="ECO:0000313" key="5">
    <source>
        <dbReference type="Proteomes" id="UP001596023"/>
    </source>
</evidence>
<dbReference type="PROSITE" id="PS00101">
    <property type="entry name" value="HEXAPEP_TRANSFERASES"/>
    <property type="match status" value="1"/>
</dbReference>
<proteinExistence type="predicted"/>
<evidence type="ECO:0000256" key="3">
    <source>
        <dbReference type="ARBA" id="ARBA00023315"/>
    </source>
</evidence>
<dbReference type="PANTHER" id="PTHR23416:SF78">
    <property type="entry name" value="LIPOPOLYSACCHARIDE BIOSYNTHESIS O-ACETYL TRANSFERASE WBBJ-RELATED"/>
    <property type="match status" value="1"/>
</dbReference>
<dbReference type="Pfam" id="PF00132">
    <property type="entry name" value="Hexapep"/>
    <property type="match status" value="1"/>
</dbReference>
<keyword evidence="5" id="KW-1185">Reference proteome</keyword>
<dbReference type="InterPro" id="IPR011004">
    <property type="entry name" value="Trimer_LpxA-like_sf"/>
</dbReference>
<keyword evidence="2" id="KW-0677">Repeat</keyword>
<dbReference type="InterPro" id="IPR018357">
    <property type="entry name" value="Hexapep_transf_CS"/>
</dbReference>
<dbReference type="Gene3D" id="2.160.10.10">
    <property type="entry name" value="Hexapeptide repeat proteins"/>
    <property type="match status" value="1"/>
</dbReference>
<evidence type="ECO:0000256" key="2">
    <source>
        <dbReference type="ARBA" id="ARBA00022737"/>
    </source>
</evidence>
<keyword evidence="1" id="KW-0808">Transferase</keyword>
<name>A0ABV9KYS0_9BACT</name>
<reference evidence="5" key="1">
    <citation type="journal article" date="2019" name="Int. J. Syst. Evol. Microbiol.">
        <title>The Global Catalogue of Microorganisms (GCM) 10K type strain sequencing project: providing services to taxonomists for standard genome sequencing and annotation.</title>
        <authorList>
            <consortium name="The Broad Institute Genomics Platform"/>
            <consortium name="The Broad Institute Genome Sequencing Center for Infectious Disease"/>
            <person name="Wu L."/>
            <person name="Ma J."/>
        </authorList>
    </citation>
    <scope>NUCLEOTIDE SEQUENCE [LARGE SCALE GENOMIC DNA]</scope>
    <source>
        <strain evidence="5">CCUG 66188</strain>
    </source>
</reference>
<dbReference type="PANTHER" id="PTHR23416">
    <property type="entry name" value="SIALIC ACID SYNTHASE-RELATED"/>
    <property type="match status" value="1"/>
</dbReference>
<dbReference type="GO" id="GO:0016746">
    <property type="term" value="F:acyltransferase activity"/>
    <property type="evidence" value="ECO:0007669"/>
    <property type="project" value="UniProtKB-KW"/>
</dbReference>
<evidence type="ECO:0000313" key="4">
    <source>
        <dbReference type="EMBL" id="MFC4675402.1"/>
    </source>
</evidence>
<dbReference type="InterPro" id="IPR051159">
    <property type="entry name" value="Hexapeptide_acetyltransf"/>
</dbReference>
<organism evidence="4 5">
    <name type="scientific">Dysgonomonas termitidis</name>
    <dbReference type="NCBI Taxonomy" id="1516126"/>
    <lineage>
        <taxon>Bacteria</taxon>
        <taxon>Pseudomonadati</taxon>
        <taxon>Bacteroidota</taxon>
        <taxon>Bacteroidia</taxon>
        <taxon>Bacteroidales</taxon>
        <taxon>Dysgonomonadaceae</taxon>
        <taxon>Dysgonomonas</taxon>
    </lineage>
</organism>
<evidence type="ECO:0000256" key="1">
    <source>
        <dbReference type="ARBA" id="ARBA00022679"/>
    </source>
</evidence>
<dbReference type="SUPFAM" id="SSF51161">
    <property type="entry name" value="Trimeric LpxA-like enzymes"/>
    <property type="match status" value="1"/>
</dbReference>
<dbReference type="InterPro" id="IPR001451">
    <property type="entry name" value="Hexapep"/>
</dbReference>
<sequence>MNKSHLILNLKKILKRNQLLFILAYKGRHFLLRLSNWIHIGFSVSNNGVYSKLKYDIRGKGNSISIGRNVVLINVLIYIRGNGNNVVIQDDVLIMNSILWIEDNSNLILLGKNVTIEGAHMAVTGIEKKIVISDNSMLSNNITIRTGDSHAILNEKGEKINVEKDIFIGKHVWIGSNVTILKGVHIEDNSIVGTGSLVTDNISHSSIAVGIPAKVIKNNVSWIRDRYL</sequence>
<comment type="caution">
    <text evidence="4">The sequence shown here is derived from an EMBL/GenBank/DDBJ whole genome shotgun (WGS) entry which is preliminary data.</text>
</comment>